<dbReference type="AlphaFoldDB" id="A0A0G3BZJ2"/>
<evidence type="ECO:0000256" key="1">
    <source>
        <dbReference type="SAM" id="SignalP"/>
    </source>
</evidence>
<dbReference type="EMBL" id="CP011371">
    <property type="protein sequence ID" value="AKJ31960.1"/>
    <property type="molecule type" value="Genomic_DNA"/>
</dbReference>
<feature type="signal peptide" evidence="1">
    <location>
        <begin position="1"/>
        <end position="21"/>
    </location>
</feature>
<dbReference type="NCBIfam" id="TIGR02595">
    <property type="entry name" value="PEP_CTERM"/>
    <property type="match status" value="1"/>
</dbReference>
<accession>A0A0G3BZJ2</accession>
<proteinExistence type="predicted"/>
<keyword evidence="1" id="KW-0732">Signal</keyword>
<dbReference type="Proteomes" id="UP000035352">
    <property type="component" value="Chromosome"/>
</dbReference>
<reference evidence="3 4" key="1">
    <citation type="submission" date="2015-05" db="EMBL/GenBank/DDBJ databases">
        <authorList>
            <person name="Tang B."/>
            <person name="Yu Y."/>
        </authorList>
    </citation>
    <scope>NUCLEOTIDE SEQUENCE [LARGE SCALE GENOMIC DNA]</scope>
    <source>
        <strain evidence="3 4">DSM 7029</strain>
    </source>
</reference>
<evidence type="ECO:0000313" key="4">
    <source>
        <dbReference type="Proteomes" id="UP000035352"/>
    </source>
</evidence>
<feature type="domain" description="Ice-binding protein C-terminal" evidence="2">
    <location>
        <begin position="212"/>
        <end position="237"/>
    </location>
</feature>
<dbReference type="KEGG" id="pbh:AAW51_5269"/>
<protein>
    <recommendedName>
        <fullName evidence="2">Ice-binding protein C-terminal domain-containing protein</fullName>
    </recommendedName>
</protein>
<dbReference type="Pfam" id="PF07589">
    <property type="entry name" value="PEP-CTERM"/>
    <property type="match status" value="1"/>
</dbReference>
<evidence type="ECO:0000313" key="3">
    <source>
        <dbReference type="EMBL" id="AKJ31960.1"/>
    </source>
</evidence>
<name>A0A0G3BZJ2_9BURK</name>
<dbReference type="RefSeq" id="WP_047196979.1">
    <property type="nucleotide sequence ID" value="NZ_CP011371.1"/>
</dbReference>
<feature type="chain" id="PRO_5002552291" description="Ice-binding protein C-terminal domain-containing protein" evidence="1">
    <location>
        <begin position="22"/>
        <end position="243"/>
    </location>
</feature>
<dbReference type="PATRIC" id="fig|413882.6.peg.5510"/>
<organism evidence="3 4">
    <name type="scientific">Caldimonas brevitalea</name>
    <dbReference type="NCBI Taxonomy" id="413882"/>
    <lineage>
        <taxon>Bacteria</taxon>
        <taxon>Pseudomonadati</taxon>
        <taxon>Pseudomonadota</taxon>
        <taxon>Betaproteobacteria</taxon>
        <taxon>Burkholderiales</taxon>
        <taxon>Sphaerotilaceae</taxon>
        <taxon>Caldimonas</taxon>
    </lineage>
</organism>
<evidence type="ECO:0000259" key="2">
    <source>
        <dbReference type="Pfam" id="PF07589"/>
    </source>
</evidence>
<sequence>MLSKTILAAAAALCVAAPAGADVLAQASVEQLRFVVTDLTPDDEIDASFTFDAGLTEFYQVYTGDRSFKADTFFAKHTVEENSVKLQSGADSLSATVRYPANPGGGWSEGKVATEGYVTLAPNSAFTFSGVLKADICLGEVPCEGVVGIASAWLNFPGRPGPDAIGQNMVEVADGLLDSATQSFSYIYENRSSQSVRLYLGMDAFAYHYTAPVPEPATYALMAAGLAAVGALARRRRAASTAT</sequence>
<keyword evidence="4" id="KW-1185">Reference proteome</keyword>
<dbReference type="InterPro" id="IPR013424">
    <property type="entry name" value="Ice-binding_C"/>
</dbReference>
<gene>
    <name evidence="3" type="ORF">AAW51_5269</name>
</gene>